<sequence>MLLCFVQDDYNNFNVKAIVNLNDRGVIYGKYHIWLFVGRPSFTRGRIVVPQNVFSLDTNKTVVFYSRQYENGIWAGIVLFNNWLQFWRGSKNIGKKVSEKIVSNKKRCLLRKQLFPNYTNSSVKIGDLKSFILNQPFLKVDDADAVRVCLIYTFCVKIWIYEMLPAVRACRFVLRKNKDMPQMKRWSGKKN</sequence>
<dbReference type="EMBL" id="NBSK02000005">
    <property type="protein sequence ID" value="KAJ0205462.1"/>
    <property type="molecule type" value="Genomic_DNA"/>
</dbReference>
<reference evidence="1 2" key="1">
    <citation type="journal article" date="2017" name="Nat. Commun.">
        <title>Genome assembly with in vitro proximity ligation data and whole-genome triplication in lettuce.</title>
        <authorList>
            <person name="Reyes-Chin-Wo S."/>
            <person name="Wang Z."/>
            <person name="Yang X."/>
            <person name="Kozik A."/>
            <person name="Arikit S."/>
            <person name="Song C."/>
            <person name="Xia L."/>
            <person name="Froenicke L."/>
            <person name="Lavelle D.O."/>
            <person name="Truco M.J."/>
            <person name="Xia R."/>
            <person name="Zhu S."/>
            <person name="Xu C."/>
            <person name="Xu H."/>
            <person name="Xu X."/>
            <person name="Cox K."/>
            <person name="Korf I."/>
            <person name="Meyers B.C."/>
            <person name="Michelmore R.W."/>
        </authorList>
    </citation>
    <scope>NUCLEOTIDE SEQUENCE [LARGE SCALE GENOMIC DNA]</scope>
    <source>
        <strain evidence="2">cv. Salinas</strain>
        <tissue evidence="1">Seedlings</tissue>
    </source>
</reference>
<name>A0A9R1VE67_LACSA</name>
<evidence type="ECO:0000313" key="1">
    <source>
        <dbReference type="EMBL" id="KAJ0205462.1"/>
    </source>
</evidence>
<accession>A0A9R1VE67</accession>
<organism evidence="1 2">
    <name type="scientific">Lactuca sativa</name>
    <name type="common">Garden lettuce</name>
    <dbReference type="NCBI Taxonomy" id="4236"/>
    <lineage>
        <taxon>Eukaryota</taxon>
        <taxon>Viridiplantae</taxon>
        <taxon>Streptophyta</taxon>
        <taxon>Embryophyta</taxon>
        <taxon>Tracheophyta</taxon>
        <taxon>Spermatophyta</taxon>
        <taxon>Magnoliopsida</taxon>
        <taxon>eudicotyledons</taxon>
        <taxon>Gunneridae</taxon>
        <taxon>Pentapetalae</taxon>
        <taxon>asterids</taxon>
        <taxon>campanulids</taxon>
        <taxon>Asterales</taxon>
        <taxon>Asteraceae</taxon>
        <taxon>Cichorioideae</taxon>
        <taxon>Cichorieae</taxon>
        <taxon>Lactucinae</taxon>
        <taxon>Lactuca</taxon>
    </lineage>
</organism>
<evidence type="ECO:0000313" key="2">
    <source>
        <dbReference type="Proteomes" id="UP000235145"/>
    </source>
</evidence>
<proteinExistence type="predicted"/>
<protein>
    <submittedName>
        <fullName evidence="1">Uncharacterized protein</fullName>
    </submittedName>
</protein>
<dbReference type="AlphaFoldDB" id="A0A9R1VE67"/>
<dbReference type="PANTHER" id="PTHR48449:SF1">
    <property type="entry name" value="DUF1985 DOMAIN-CONTAINING PROTEIN"/>
    <property type="match status" value="1"/>
</dbReference>
<dbReference type="Proteomes" id="UP000235145">
    <property type="component" value="Unassembled WGS sequence"/>
</dbReference>
<comment type="caution">
    <text evidence="1">The sequence shown here is derived from an EMBL/GenBank/DDBJ whole genome shotgun (WGS) entry which is preliminary data.</text>
</comment>
<gene>
    <name evidence="1" type="ORF">LSAT_V11C500260150</name>
</gene>
<keyword evidence="2" id="KW-1185">Reference proteome</keyword>
<dbReference type="PANTHER" id="PTHR48449">
    <property type="entry name" value="DUF1985 DOMAIN-CONTAINING PROTEIN"/>
    <property type="match status" value="1"/>
</dbReference>